<protein>
    <submittedName>
        <fullName evidence="5">Glycosyltransferase</fullName>
        <ecNumber evidence="5">2.4.-.-</ecNumber>
    </submittedName>
</protein>
<evidence type="ECO:0000313" key="6">
    <source>
        <dbReference type="Proteomes" id="UP001153404"/>
    </source>
</evidence>
<evidence type="ECO:0000256" key="1">
    <source>
        <dbReference type="ARBA" id="ARBA00006739"/>
    </source>
</evidence>
<dbReference type="GO" id="GO:0016757">
    <property type="term" value="F:glycosyltransferase activity"/>
    <property type="evidence" value="ECO:0007669"/>
    <property type="project" value="UniProtKB-KW"/>
</dbReference>
<feature type="domain" description="Glycosyltransferase 2-like" evidence="4">
    <location>
        <begin position="5"/>
        <end position="153"/>
    </location>
</feature>
<dbReference type="InterPro" id="IPR050834">
    <property type="entry name" value="Glycosyltransf_2"/>
</dbReference>
<comment type="similarity">
    <text evidence="1">Belongs to the glycosyltransferase 2 family.</text>
</comment>
<evidence type="ECO:0000256" key="2">
    <source>
        <dbReference type="ARBA" id="ARBA00022676"/>
    </source>
</evidence>
<evidence type="ECO:0000313" key="5">
    <source>
        <dbReference type="EMBL" id="MDG0811832.1"/>
    </source>
</evidence>
<keyword evidence="3 5" id="KW-0808">Transferase</keyword>
<name>A0A9X4KVT9_9BACL</name>
<sequence>MAKYSVLISLYKKEKAEFLTQSINSMLNQTIMPDEIVIVKDGLLTEELDEVLKKYEIEFPNLFKFVMIERNVGLGLALNLGLKHCKNELIARMDTDDISKPDRCEKQLKAFLENKQLDIIGTMVDEFSEDPLKIKSSRIVPTNQKEIYEFSKKKERFQSSNSYV</sequence>
<dbReference type="EMBL" id="JAPDIA010000007">
    <property type="protein sequence ID" value="MDG0811832.1"/>
    <property type="molecule type" value="Genomic_DNA"/>
</dbReference>
<dbReference type="EC" id="2.4.-.-" evidence="5"/>
<dbReference type="PANTHER" id="PTHR43685:SF5">
    <property type="entry name" value="GLYCOSYLTRANSFERASE EPSE-RELATED"/>
    <property type="match status" value="1"/>
</dbReference>
<accession>A0A9X4KVT9</accession>
<keyword evidence="6" id="KW-1185">Reference proteome</keyword>
<dbReference type="AlphaFoldDB" id="A0A9X4KVT9"/>
<dbReference type="Proteomes" id="UP001153404">
    <property type="component" value="Unassembled WGS sequence"/>
</dbReference>
<evidence type="ECO:0000256" key="3">
    <source>
        <dbReference type="ARBA" id="ARBA00022679"/>
    </source>
</evidence>
<dbReference type="Pfam" id="PF00535">
    <property type="entry name" value="Glycos_transf_2"/>
    <property type="match status" value="1"/>
</dbReference>
<proteinExistence type="inferred from homology"/>
<dbReference type="InterPro" id="IPR001173">
    <property type="entry name" value="Glyco_trans_2-like"/>
</dbReference>
<gene>
    <name evidence="5" type="ORF">OMP40_22510</name>
</gene>
<dbReference type="SUPFAM" id="SSF53448">
    <property type="entry name" value="Nucleotide-diphospho-sugar transferases"/>
    <property type="match status" value="1"/>
</dbReference>
<keyword evidence="2 5" id="KW-0328">Glycosyltransferase</keyword>
<organism evidence="5 6">
    <name type="scientific">Cohnella rhizosphaerae</name>
    <dbReference type="NCBI Taxonomy" id="1457232"/>
    <lineage>
        <taxon>Bacteria</taxon>
        <taxon>Bacillati</taxon>
        <taxon>Bacillota</taxon>
        <taxon>Bacilli</taxon>
        <taxon>Bacillales</taxon>
        <taxon>Paenibacillaceae</taxon>
        <taxon>Cohnella</taxon>
    </lineage>
</organism>
<comment type="caution">
    <text evidence="5">The sequence shown here is derived from an EMBL/GenBank/DDBJ whole genome shotgun (WGS) entry which is preliminary data.</text>
</comment>
<dbReference type="PANTHER" id="PTHR43685">
    <property type="entry name" value="GLYCOSYLTRANSFERASE"/>
    <property type="match status" value="1"/>
</dbReference>
<evidence type="ECO:0000259" key="4">
    <source>
        <dbReference type="Pfam" id="PF00535"/>
    </source>
</evidence>
<dbReference type="InterPro" id="IPR029044">
    <property type="entry name" value="Nucleotide-diphossugar_trans"/>
</dbReference>
<dbReference type="RefSeq" id="WP_277534675.1">
    <property type="nucleotide sequence ID" value="NZ_JAPDIA010000007.1"/>
</dbReference>
<dbReference type="Gene3D" id="3.90.550.10">
    <property type="entry name" value="Spore Coat Polysaccharide Biosynthesis Protein SpsA, Chain A"/>
    <property type="match status" value="1"/>
</dbReference>
<reference evidence="5" key="1">
    <citation type="submission" date="2022-10" db="EMBL/GenBank/DDBJ databases">
        <title>Comparative genomic analysis of Cohnella hashimotonis sp. nov., isolated from the International Space Station.</title>
        <authorList>
            <person name="Simpson A."/>
            <person name="Venkateswaran K."/>
        </authorList>
    </citation>
    <scope>NUCLEOTIDE SEQUENCE</scope>
    <source>
        <strain evidence="5">DSM 28161</strain>
    </source>
</reference>